<dbReference type="InterPro" id="IPR004556">
    <property type="entry name" value="HemK-like"/>
</dbReference>
<evidence type="ECO:0000259" key="7">
    <source>
        <dbReference type="Pfam" id="PF17827"/>
    </source>
</evidence>
<feature type="domain" description="Release factor glutamine methyltransferase N-terminal" evidence="7">
    <location>
        <begin position="5"/>
        <end position="71"/>
    </location>
</feature>
<comment type="catalytic activity">
    <reaction evidence="4 5">
        <text>L-glutaminyl-[peptide chain release factor] + S-adenosyl-L-methionine = N(5)-methyl-L-glutaminyl-[peptide chain release factor] + S-adenosyl-L-homocysteine + H(+)</text>
        <dbReference type="Rhea" id="RHEA:42896"/>
        <dbReference type="Rhea" id="RHEA-COMP:10271"/>
        <dbReference type="Rhea" id="RHEA-COMP:10272"/>
        <dbReference type="ChEBI" id="CHEBI:15378"/>
        <dbReference type="ChEBI" id="CHEBI:30011"/>
        <dbReference type="ChEBI" id="CHEBI:57856"/>
        <dbReference type="ChEBI" id="CHEBI:59789"/>
        <dbReference type="ChEBI" id="CHEBI:61891"/>
        <dbReference type="EC" id="2.1.1.297"/>
    </reaction>
</comment>
<evidence type="ECO:0000256" key="4">
    <source>
        <dbReference type="ARBA" id="ARBA00048391"/>
    </source>
</evidence>
<feature type="binding site" evidence="5">
    <location>
        <begin position="112"/>
        <end position="116"/>
    </location>
    <ligand>
        <name>S-adenosyl-L-methionine</name>
        <dbReference type="ChEBI" id="CHEBI:59789"/>
    </ligand>
</feature>
<dbReference type="Gene3D" id="1.10.8.10">
    <property type="entry name" value="DNA helicase RuvA subunit, C-terminal domain"/>
    <property type="match status" value="1"/>
</dbReference>
<sequence>MNETETLSRGAGILAEHGITDAQREARLLLRAAIPRRYADYEAAMAGGMEESFFDLIKRRCAREPMSHLLGYRDFYEHRFNVSGDALDPRPETETLVIAALEGAFSRLLDLGTGSGCILLSLLAARPEATGVGTDVSDAALRVARSNLASLELEGRAALIQSDWYDMIEGSFDLIVSNPPYIALDEMEGLAPELSFEPRKALTDEGDGLGAYRVIVPGAPAHLKPAGRLMVEIGWQQGRAVRDMFAQAGFDRIRVLPDLDGRDRVVSGIWPG</sequence>
<dbReference type="RefSeq" id="WP_085890434.1">
    <property type="nucleotide sequence ID" value="NZ_FWFL01000001.1"/>
</dbReference>
<keyword evidence="9" id="KW-1185">Reference proteome</keyword>
<protein>
    <recommendedName>
        <fullName evidence="5">Release factor glutamine methyltransferase</fullName>
        <shortName evidence="5">RF MTase</shortName>
        <ecNumber evidence="5">2.1.1.297</ecNumber>
    </recommendedName>
    <alternativeName>
        <fullName evidence="5">N5-glutamine methyltransferase PrmC</fullName>
    </alternativeName>
    <alternativeName>
        <fullName evidence="5">Protein-(glutamine-N5) MTase PrmC</fullName>
    </alternativeName>
    <alternativeName>
        <fullName evidence="5">Protein-glutamine N-methyltransferase PrmC</fullName>
    </alternativeName>
</protein>
<keyword evidence="2 5" id="KW-0808">Transferase</keyword>
<dbReference type="AlphaFoldDB" id="A0A1Y5RA30"/>
<feature type="binding site" evidence="5">
    <location>
        <position position="135"/>
    </location>
    <ligand>
        <name>S-adenosyl-L-methionine</name>
        <dbReference type="ChEBI" id="CHEBI:59789"/>
    </ligand>
</feature>
<gene>
    <name evidence="5 8" type="primary">prmC</name>
    <name evidence="8" type="ORF">PEL8287_00131</name>
</gene>
<name>A0A1Y5RA30_9RHOB</name>
<evidence type="ECO:0000256" key="1">
    <source>
        <dbReference type="ARBA" id="ARBA00022603"/>
    </source>
</evidence>
<evidence type="ECO:0000313" key="9">
    <source>
        <dbReference type="Proteomes" id="UP000193827"/>
    </source>
</evidence>
<reference evidence="8 9" key="1">
    <citation type="submission" date="2017-03" db="EMBL/GenBank/DDBJ databases">
        <authorList>
            <person name="Afonso C.L."/>
            <person name="Miller P.J."/>
            <person name="Scott M.A."/>
            <person name="Spackman E."/>
            <person name="Goraichik I."/>
            <person name="Dimitrov K.M."/>
            <person name="Suarez D.L."/>
            <person name="Swayne D.E."/>
        </authorList>
    </citation>
    <scope>NUCLEOTIDE SEQUENCE [LARGE SCALE GENOMIC DNA]</scope>
    <source>
        <strain evidence="8 9">CECT 8287</strain>
    </source>
</reference>
<dbReference type="EC" id="2.1.1.297" evidence="5"/>
<evidence type="ECO:0000259" key="6">
    <source>
        <dbReference type="Pfam" id="PF05175"/>
    </source>
</evidence>
<dbReference type="HAMAP" id="MF_02126">
    <property type="entry name" value="RF_methyltr_PrmC"/>
    <property type="match status" value="1"/>
</dbReference>
<feature type="binding site" evidence="5">
    <location>
        <position position="178"/>
    </location>
    <ligand>
        <name>S-adenosyl-L-methionine</name>
        <dbReference type="ChEBI" id="CHEBI:59789"/>
    </ligand>
</feature>
<dbReference type="PROSITE" id="PS00092">
    <property type="entry name" value="N6_MTASE"/>
    <property type="match status" value="1"/>
</dbReference>
<comment type="function">
    <text evidence="5">Methylates the class 1 translation termination release factors RF1/PrfA and RF2/PrfB on the glutamine residue of the universally conserved GGQ motif.</text>
</comment>
<feature type="binding site" evidence="5">
    <location>
        <position position="164"/>
    </location>
    <ligand>
        <name>S-adenosyl-L-methionine</name>
        <dbReference type="ChEBI" id="CHEBI:59789"/>
    </ligand>
</feature>
<dbReference type="CDD" id="cd02440">
    <property type="entry name" value="AdoMet_MTases"/>
    <property type="match status" value="1"/>
</dbReference>
<keyword evidence="1 5" id="KW-0489">Methyltransferase</keyword>
<dbReference type="NCBIfam" id="TIGR03534">
    <property type="entry name" value="RF_mod_PrmC"/>
    <property type="match status" value="1"/>
</dbReference>
<dbReference type="PANTHER" id="PTHR18895:SF74">
    <property type="entry name" value="MTRF1L RELEASE FACTOR GLUTAMINE METHYLTRANSFERASE"/>
    <property type="match status" value="1"/>
</dbReference>
<organism evidence="8 9">
    <name type="scientific">Roseovarius litorisediminis</name>
    <dbReference type="NCBI Taxonomy" id="1312363"/>
    <lineage>
        <taxon>Bacteria</taxon>
        <taxon>Pseudomonadati</taxon>
        <taxon>Pseudomonadota</taxon>
        <taxon>Alphaproteobacteria</taxon>
        <taxon>Rhodobacterales</taxon>
        <taxon>Roseobacteraceae</taxon>
        <taxon>Roseovarius</taxon>
    </lineage>
</organism>
<dbReference type="Proteomes" id="UP000193827">
    <property type="component" value="Unassembled WGS sequence"/>
</dbReference>
<evidence type="ECO:0000313" key="8">
    <source>
        <dbReference type="EMBL" id="SLN09967.1"/>
    </source>
</evidence>
<dbReference type="GO" id="GO:0003676">
    <property type="term" value="F:nucleic acid binding"/>
    <property type="evidence" value="ECO:0007669"/>
    <property type="project" value="InterPro"/>
</dbReference>
<dbReference type="Pfam" id="PF05175">
    <property type="entry name" value="MTS"/>
    <property type="match status" value="1"/>
</dbReference>
<evidence type="ECO:0000256" key="2">
    <source>
        <dbReference type="ARBA" id="ARBA00022679"/>
    </source>
</evidence>
<dbReference type="InterPro" id="IPR002052">
    <property type="entry name" value="DNA_methylase_N6_adenine_CS"/>
</dbReference>
<keyword evidence="3 5" id="KW-0949">S-adenosyl-L-methionine</keyword>
<dbReference type="InterPro" id="IPR019874">
    <property type="entry name" value="RF_methyltr_PrmC"/>
</dbReference>
<accession>A0A1Y5RA30</accession>
<dbReference type="Gene3D" id="3.40.50.150">
    <property type="entry name" value="Vaccinia Virus protein VP39"/>
    <property type="match status" value="1"/>
</dbReference>
<dbReference type="NCBIfam" id="TIGR00536">
    <property type="entry name" value="hemK_fam"/>
    <property type="match status" value="1"/>
</dbReference>
<evidence type="ECO:0000256" key="5">
    <source>
        <dbReference type="HAMAP-Rule" id="MF_02126"/>
    </source>
</evidence>
<proteinExistence type="inferred from homology"/>
<comment type="similarity">
    <text evidence="5">Belongs to the protein N5-glutamine methyltransferase family. PrmC subfamily.</text>
</comment>
<dbReference type="InterPro" id="IPR007848">
    <property type="entry name" value="Small_mtfrase_dom"/>
</dbReference>
<dbReference type="PANTHER" id="PTHR18895">
    <property type="entry name" value="HEMK METHYLTRANSFERASE"/>
    <property type="match status" value="1"/>
</dbReference>
<feature type="binding site" evidence="5">
    <location>
        <begin position="178"/>
        <end position="181"/>
    </location>
    <ligand>
        <name>substrate</name>
    </ligand>
</feature>
<dbReference type="GO" id="GO:0032259">
    <property type="term" value="P:methylation"/>
    <property type="evidence" value="ECO:0007669"/>
    <property type="project" value="UniProtKB-KW"/>
</dbReference>
<dbReference type="InterPro" id="IPR040758">
    <property type="entry name" value="PrmC_N"/>
</dbReference>
<dbReference type="SUPFAM" id="SSF53335">
    <property type="entry name" value="S-adenosyl-L-methionine-dependent methyltransferases"/>
    <property type="match status" value="1"/>
</dbReference>
<dbReference type="Pfam" id="PF17827">
    <property type="entry name" value="PrmC_N"/>
    <property type="match status" value="1"/>
</dbReference>
<dbReference type="EMBL" id="FWFL01000001">
    <property type="protein sequence ID" value="SLN09967.1"/>
    <property type="molecule type" value="Genomic_DNA"/>
</dbReference>
<evidence type="ECO:0000256" key="3">
    <source>
        <dbReference type="ARBA" id="ARBA00022691"/>
    </source>
</evidence>
<dbReference type="InterPro" id="IPR029063">
    <property type="entry name" value="SAM-dependent_MTases_sf"/>
</dbReference>
<dbReference type="GO" id="GO:0102559">
    <property type="term" value="F:peptide chain release factor N(5)-glutamine methyltransferase activity"/>
    <property type="evidence" value="ECO:0007669"/>
    <property type="project" value="UniProtKB-EC"/>
</dbReference>
<dbReference type="InterPro" id="IPR050320">
    <property type="entry name" value="N5-glutamine_MTase"/>
</dbReference>
<dbReference type="OrthoDB" id="9800643at2"/>
<feature type="domain" description="Methyltransferase small" evidence="6">
    <location>
        <begin position="96"/>
        <end position="206"/>
    </location>
</feature>